<evidence type="ECO:0000313" key="9">
    <source>
        <dbReference type="EMBL" id="GIF06618.1"/>
    </source>
</evidence>
<dbReference type="GO" id="GO:0016042">
    <property type="term" value="P:lipid catabolic process"/>
    <property type="evidence" value="ECO:0007669"/>
    <property type="project" value="UniProtKB-KW"/>
</dbReference>
<proteinExistence type="inferred from homology"/>
<dbReference type="Proteomes" id="UP000629619">
    <property type="component" value="Unassembled WGS sequence"/>
</dbReference>
<evidence type="ECO:0000256" key="1">
    <source>
        <dbReference type="ARBA" id="ARBA00000798"/>
    </source>
</evidence>
<comment type="catalytic activity">
    <reaction evidence="1">
        <text>a 1,2-diacyl-sn-glycero-3-phosphocholine + H2O = a 1,2-diacyl-sn-glycero-3-phosphate + choline + H(+)</text>
        <dbReference type="Rhea" id="RHEA:14445"/>
        <dbReference type="ChEBI" id="CHEBI:15354"/>
        <dbReference type="ChEBI" id="CHEBI:15377"/>
        <dbReference type="ChEBI" id="CHEBI:15378"/>
        <dbReference type="ChEBI" id="CHEBI:57643"/>
        <dbReference type="ChEBI" id="CHEBI:58608"/>
        <dbReference type="EC" id="3.1.4.4"/>
    </reaction>
</comment>
<feature type="signal peptide" evidence="7">
    <location>
        <begin position="1"/>
        <end position="18"/>
    </location>
</feature>
<protein>
    <recommendedName>
        <fullName evidence="3">phospholipase D</fullName>
        <ecNumber evidence="3">3.1.4.4</ecNumber>
    </recommendedName>
</protein>
<name>A0A919N928_9ACTN</name>
<evidence type="ECO:0000256" key="6">
    <source>
        <dbReference type="ARBA" id="ARBA00023098"/>
    </source>
</evidence>
<dbReference type="SUPFAM" id="SSF56024">
    <property type="entry name" value="Phospholipase D/nuclease"/>
    <property type="match status" value="2"/>
</dbReference>
<dbReference type="AlphaFoldDB" id="A0A919N928"/>
<gene>
    <name evidence="9" type="ORF">Asi03nite_41560</name>
</gene>
<feature type="domain" description="Phospholipase D-like" evidence="8">
    <location>
        <begin position="253"/>
        <end position="376"/>
    </location>
</feature>
<dbReference type="InterPro" id="IPR025202">
    <property type="entry name" value="PLD-like_dom"/>
</dbReference>
<dbReference type="GO" id="GO:0004630">
    <property type="term" value="F:phospholipase D activity"/>
    <property type="evidence" value="ECO:0007669"/>
    <property type="project" value="UniProtKB-EC"/>
</dbReference>
<accession>A0A919N928</accession>
<comment type="caution">
    <text evidence="9">The sequence shown here is derived from an EMBL/GenBank/DDBJ whole genome shotgun (WGS) entry which is preliminary data.</text>
</comment>
<evidence type="ECO:0000256" key="3">
    <source>
        <dbReference type="ARBA" id="ARBA00012027"/>
    </source>
</evidence>
<evidence type="ECO:0000259" key="8">
    <source>
        <dbReference type="Pfam" id="PF13091"/>
    </source>
</evidence>
<dbReference type="GO" id="GO:0016891">
    <property type="term" value="F:RNA endonuclease activity producing 5'-phosphomonoesters, hydrolytic mechanism"/>
    <property type="evidence" value="ECO:0007669"/>
    <property type="project" value="TreeGrafter"/>
</dbReference>
<feature type="chain" id="PRO_5037828686" description="phospholipase D" evidence="7">
    <location>
        <begin position="19"/>
        <end position="398"/>
    </location>
</feature>
<evidence type="ECO:0000256" key="2">
    <source>
        <dbReference type="ARBA" id="ARBA00008664"/>
    </source>
</evidence>
<dbReference type="Gene3D" id="3.30.870.10">
    <property type="entry name" value="Endonuclease Chain A"/>
    <property type="match status" value="2"/>
</dbReference>
<reference evidence="9" key="1">
    <citation type="submission" date="2021-01" db="EMBL/GenBank/DDBJ databases">
        <title>Whole genome shotgun sequence of Actinoplanes siamensis NBRC 109076.</title>
        <authorList>
            <person name="Komaki H."/>
            <person name="Tamura T."/>
        </authorList>
    </citation>
    <scope>NUCLEOTIDE SEQUENCE</scope>
    <source>
        <strain evidence="9">NBRC 109076</strain>
    </source>
</reference>
<dbReference type="PANTHER" id="PTHR43856:SF1">
    <property type="entry name" value="MITOCHONDRIAL CARDIOLIPIN HYDROLASE"/>
    <property type="match status" value="1"/>
</dbReference>
<keyword evidence="6" id="KW-0443">Lipid metabolism</keyword>
<dbReference type="EMBL" id="BOMW01000037">
    <property type="protein sequence ID" value="GIF06618.1"/>
    <property type="molecule type" value="Genomic_DNA"/>
</dbReference>
<organism evidence="9 10">
    <name type="scientific">Actinoplanes siamensis</name>
    <dbReference type="NCBI Taxonomy" id="1223317"/>
    <lineage>
        <taxon>Bacteria</taxon>
        <taxon>Bacillati</taxon>
        <taxon>Actinomycetota</taxon>
        <taxon>Actinomycetes</taxon>
        <taxon>Micromonosporales</taxon>
        <taxon>Micromonosporaceae</taxon>
        <taxon>Actinoplanes</taxon>
    </lineage>
</organism>
<evidence type="ECO:0000256" key="4">
    <source>
        <dbReference type="ARBA" id="ARBA00022801"/>
    </source>
</evidence>
<keyword evidence="7" id="KW-0732">Signal</keyword>
<dbReference type="EC" id="3.1.4.4" evidence="3"/>
<keyword evidence="10" id="KW-1185">Reference proteome</keyword>
<keyword evidence="4" id="KW-0378">Hydrolase</keyword>
<evidence type="ECO:0000256" key="5">
    <source>
        <dbReference type="ARBA" id="ARBA00022963"/>
    </source>
</evidence>
<dbReference type="Pfam" id="PF13091">
    <property type="entry name" value="PLDc_2"/>
    <property type="match status" value="2"/>
</dbReference>
<keyword evidence="5" id="KW-0442">Lipid degradation</keyword>
<sequence>MALILGVLTVSVPTAAQAAPDDTVQATIGGYPVWAHFNNPAAYDSKADNTIHLELQRLINAAPAGSTIRGTLHSLSIDSVANALVQAQNRGVTVMVVLDGKNQASTDPGIGLIKQLTNHKFCSYGGGRACISTSADGDMHTKMFTFTSTTDPNGTARSNVSWFGSANMTYTTGPNSFNNTITVYGDTALMNGLNANFNDMWNRKHYSGNDYYDSASGRGYYQATAADAYASPEGSGQTDTIVTRLNDATPDANCRLRIGMAFITGGRPGLTSLVKRFKAAGCQIWVVVGSDSDGGINVTESVYDDLLSAGVKIRHMDMVHDKFFALYAKFGTSYAYRVYTGSQNWSADALTDNDEIFVKMAPETGTTHPLYNAYFNHFNDAYDNTNAVTCTTSNYPCK</sequence>
<evidence type="ECO:0000313" key="10">
    <source>
        <dbReference type="Proteomes" id="UP000629619"/>
    </source>
</evidence>
<evidence type="ECO:0000256" key="7">
    <source>
        <dbReference type="SAM" id="SignalP"/>
    </source>
</evidence>
<dbReference type="PANTHER" id="PTHR43856">
    <property type="entry name" value="CARDIOLIPIN HYDROLASE"/>
    <property type="match status" value="1"/>
</dbReference>
<comment type="similarity">
    <text evidence="2">Belongs to the phospholipase D family.</text>
</comment>
<feature type="domain" description="Phospholipase D-like" evidence="8">
    <location>
        <begin position="60"/>
        <end position="201"/>
    </location>
</feature>
<dbReference type="InterPro" id="IPR051406">
    <property type="entry name" value="PLD_domain"/>
</dbReference>